<keyword evidence="2" id="KW-1185">Reference proteome</keyword>
<dbReference type="KEGG" id="vg:26635443"/>
<evidence type="ECO:0000313" key="2">
    <source>
        <dbReference type="Proteomes" id="UP000031723"/>
    </source>
</evidence>
<dbReference type="OrthoDB" id="28885at10239"/>
<sequence>MNKHHYVEVLREFYRFERDVMVLWGGGKDFVRFTNLRGQSPSFREERI</sequence>
<proteinExistence type="predicted"/>
<organism evidence="1 2">
    <name type="scientific">Mycobacterium phage Sheen</name>
    <dbReference type="NCBI Taxonomy" id="1589274"/>
    <lineage>
        <taxon>Viruses</taxon>
        <taxon>Duplodnaviria</taxon>
        <taxon>Heunggongvirae</taxon>
        <taxon>Uroviricota</taxon>
        <taxon>Caudoviricetes</taxon>
        <taxon>Sheenvirus</taxon>
        <taxon>Sheenvirus Sheen</taxon>
    </lineage>
</organism>
<dbReference type="RefSeq" id="YP_009209101.1">
    <property type="nucleotide sequence ID" value="NC_028914.1"/>
</dbReference>
<accession>A0A0B4ZYH2</accession>
<protein>
    <submittedName>
        <fullName evidence="1">Uncharacterized protein</fullName>
    </submittedName>
</protein>
<dbReference type="EMBL" id="KP273225">
    <property type="protein sequence ID" value="AJD82482.1"/>
    <property type="molecule type" value="Genomic_DNA"/>
</dbReference>
<dbReference type="Proteomes" id="UP000031723">
    <property type="component" value="Segment"/>
</dbReference>
<evidence type="ECO:0000313" key="1">
    <source>
        <dbReference type="EMBL" id="AJD82482.1"/>
    </source>
</evidence>
<dbReference type="GeneID" id="26635443"/>
<name>A0A0B4ZYH2_9CAUD</name>
<reference evidence="1 2" key="1">
    <citation type="submission" date="2014-12" db="EMBL/GenBank/DDBJ databases">
        <authorList>
            <person name="Cote D."/>
            <person name="Daigle Z."/>
            <person name="Borges K.M."/>
            <person name="Adams S.D."/>
            <person name="Alvey R.M."/>
            <person name="Barekzi N."/>
            <person name="Beal Z.N."/>
            <person name="Briggs L.A."/>
            <person name="Brown T."/>
            <person name="Coomans R.J."/>
            <person name="D'Elia T."/>
            <person name="Doss J.H."/>
            <person name="Ellsworth J.A."/>
            <person name="Ettinger W.F."/>
            <person name="Fox D.J."/>
            <person name="Gauthier D.T."/>
            <person name="Andriolo J.M."/>
            <person name="Grubb S."/>
            <person name="Gugssa A.H."/>
            <person name="Hauser C.R."/>
            <person name="Hull A.K."/>
            <person name="Jackson N."/>
            <person name="Kart M.U."/>
            <person name="Korey C.A."/>
            <person name="Makemson J."/>
            <person name="McKinney A.L."/>
            <person name="Nelson P.R."/>
            <person name="Newman R.H."/>
            <person name="Powell G."/>
            <person name="Rodriguez-Lanetty M."/>
            <person name="Royer D."/>
            <person name="Sabila M.H."/>
            <person name="Sadana R."/>
            <person name="Saha S."/>
            <person name="Sangster N."/>
            <person name="Slowan-Pomeroy T."/>
            <person name="Urbinati C.R."/>
            <person name="Ward R.E."/>
            <person name="Warner M."/>
            <person name="Williamson B."/>
            <person name="Biederman B."/>
            <person name="Cresawn S.G."/>
            <person name="Bowman C.A."/>
            <person name="Russell D.A."/>
            <person name="Pope W.H."/>
            <person name="Jacobs-Sera D."/>
            <person name="Hendrix R.W."/>
            <person name="Hatfull G.H."/>
        </authorList>
    </citation>
    <scope>NUCLEOTIDE SEQUENCE [LARGE SCALE GENOMIC DNA]</scope>
</reference>
<gene>
    <name evidence="1" type="primary">64</name>
    <name evidence="1" type="ORF">SHEEN_64</name>
</gene>